<keyword evidence="1" id="KW-0175">Coiled coil</keyword>
<feature type="coiled-coil region" evidence="1">
    <location>
        <begin position="196"/>
        <end position="251"/>
    </location>
</feature>
<keyword evidence="4" id="KW-1185">Reference proteome</keyword>
<dbReference type="Proteomes" id="UP001515480">
    <property type="component" value="Unassembled WGS sequence"/>
</dbReference>
<sequence>MADAAVGDMAVEEEDSTPHWLQSAVDRLADVIVRERHASPAAATPLSPSADDDRPPSHSPPPHGCRATAATQASPKTIALPDTPPATPEQHAARPRRAADCSVCRWAALVLATPLLLAISIPAGERVYHRLQFGGWRTADGRRSWESAGDAHPAAATTAVAVPGGTSADQMVGAISLLGHTLRDALQRGDGAVLAASREAAAREAAQTRLAELEEEARELRREMSTMKVRMRELEGAVLTKEEALARLEDMHSLTRGQLEKDAKCCRMETRGHGQAMEARKQAEGKLYRCERQLQRALEHPASSARQKRHFQWADPVRQLFERHPRFQE</sequence>
<accession>A0AB34K9L6</accession>
<feature type="region of interest" description="Disordered" evidence="2">
    <location>
        <begin position="39"/>
        <end position="72"/>
    </location>
</feature>
<name>A0AB34K9L6_PRYPA</name>
<protein>
    <submittedName>
        <fullName evidence="3">Uncharacterized protein</fullName>
    </submittedName>
</protein>
<evidence type="ECO:0000256" key="2">
    <source>
        <dbReference type="SAM" id="MobiDB-lite"/>
    </source>
</evidence>
<feature type="region of interest" description="Disordered" evidence="2">
    <location>
        <begin position="1"/>
        <end position="22"/>
    </location>
</feature>
<dbReference type="AlphaFoldDB" id="A0AB34K9L6"/>
<dbReference type="EMBL" id="JBGBPQ010000001">
    <property type="protein sequence ID" value="KAL1529315.1"/>
    <property type="molecule type" value="Genomic_DNA"/>
</dbReference>
<gene>
    <name evidence="3" type="ORF">AB1Y20_000269</name>
</gene>
<feature type="compositionally biased region" description="Low complexity" evidence="2">
    <location>
        <begin position="39"/>
        <end position="49"/>
    </location>
</feature>
<comment type="caution">
    <text evidence="3">The sequence shown here is derived from an EMBL/GenBank/DDBJ whole genome shotgun (WGS) entry which is preliminary data.</text>
</comment>
<reference evidence="3 4" key="1">
    <citation type="journal article" date="2024" name="Science">
        <title>Giant polyketide synthase enzymes in the biosynthesis of giant marine polyether toxins.</title>
        <authorList>
            <person name="Fallon T.R."/>
            <person name="Shende V.V."/>
            <person name="Wierzbicki I.H."/>
            <person name="Pendleton A.L."/>
            <person name="Watervoot N.F."/>
            <person name="Auber R.P."/>
            <person name="Gonzalez D.J."/>
            <person name="Wisecaver J.H."/>
            <person name="Moore B.S."/>
        </authorList>
    </citation>
    <scope>NUCLEOTIDE SEQUENCE [LARGE SCALE GENOMIC DNA]</scope>
    <source>
        <strain evidence="3 4">12B1</strain>
    </source>
</reference>
<evidence type="ECO:0000313" key="3">
    <source>
        <dbReference type="EMBL" id="KAL1529315.1"/>
    </source>
</evidence>
<evidence type="ECO:0000256" key="1">
    <source>
        <dbReference type="SAM" id="Coils"/>
    </source>
</evidence>
<organism evidence="3 4">
    <name type="scientific">Prymnesium parvum</name>
    <name type="common">Toxic golden alga</name>
    <dbReference type="NCBI Taxonomy" id="97485"/>
    <lineage>
        <taxon>Eukaryota</taxon>
        <taxon>Haptista</taxon>
        <taxon>Haptophyta</taxon>
        <taxon>Prymnesiophyceae</taxon>
        <taxon>Prymnesiales</taxon>
        <taxon>Prymnesiaceae</taxon>
        <taxon>Prymnesium</taxon>
    </lineage>
</organism>
<evidence type="ECO:0000313" key="4">
    <source>
        <dbReference type="Proteomes" id="UP001515480"/>
    </source>
</evidence>
<proteinExistence type="predicted"/>